<dbReference type="EMBL" id="KU726251">
    <property type="protein sequence ID" value="AMR59862.1"/>
    <property type="molecule type" value="Genomic_DNA"/>
</dbReference>
<accession>A0A142IIS4</accession>
<dbReference type="Proteomes" id="UP000223976">
    <property type="component" value="Segment"/>
</dbReference>
<gene>
    <name evidence="1" type="ORF">SEGD1_215</name>
</gene>
<protein>
    <submittedName>
        <fullName evidence="1">Uncharacterized protein</fullName>
    </submittedName>
</protein>
<proteinExistence type="predicted"/>
<reference evidence="1 2" key="1">
    <citation type="submission" date="2016-02" db="EMBL/GenBank/DDBJ databases">
        <title>Complete genome sequence of a polyvalent bacteriophage, SEGD1, simultaneously inhibiting both Salmonella enterica and Escherichia coli O157:H7.</title>
        <authorList>
            <person name="Fan J."/>
            <person name="Ma J."/>
        </authorList>
    </citation>
    <scope>NUCLEOTIDE SEQUENCE [LARGE SCALE GENOMIC DNA]</scope>
</reference>
<sequence length="135" mass="15507">MLKVYSESLMDLQEYLKHVEINGNRGMIYSMVVEILIKIVLVSFHAAENGTAVPGDVYKGVIKHLSDRYSCLREPDIFNEVQRVVLLILDNREDLAYKLAHELADTSQHGGQLKYNVVDLVACRYWYTQPEVSNF</sequence>
<name>A0A142IIS4_9CAUD</name>
<evidence type="ECO:0000313" key="2">
    <source>
        <dbReference type="Proteomes" id="UP000223976"/>
    </source>
</evidence>
<evidence type="ECO:0000313" key="1">
    <source>
        <dbReference type="EMBL" id="AMR59862.1"/>
    </source>
</evidence>
<organism evidence="1 2">
    <name type="scientific">Enterobacteria phage SEGD1</name>
    <dbReference type="NCBI Taxonomy" id="1805456"/>
    <lineage>
        <taxon>Viruses</taxon>
        <taxon>Duplodnaviria</taxon>
        <taxon>Heunggongvirae</taxon>
        <taxon>Uroviricota</taxon>
        <taxon>Caudoviricetes</taxon>
        <taxon>Chimalliviridae</taxon>
        <taxon>Seoulvirus</taxon>
        <taxon>Seoulvirus SPN3US</taxon>
    </lineage>
</organism>